<dbReference type="RefSeq" id="WP_089282385.1">
    <property type="nucleotide sequence ID" value="NZ_FZOJ01000006.1"/>
</dbReference>
<name>A0A239CT64_9FIRM</name>
<keyword evidence="2" id="KW-1185">Reference proteome</keyword>
<dbReference type="AlphaFoldDB" id="A0A239CT64"/>
<protein>
    <submittedName>
        <fullName evidence="1">Uncharacterized protein</fullName>
    </submittedName>
</protein>
<gene>
    <name evidence="1" type="ORF">SAMN05446037_1006142</name>
</gene>
<reference evidence="1 2" key="1">
    <citation type="submission" date="2017-06" db="EMBL/GenBank/DDBJ databases">
        <authorList>
            <person name="Kim H.J."/>
            <person name="Triplett B.A."/>
        </authorList>
    </citation>
    <scope>NUCLEOTIDE SEQUENCE [LARGE SCALE GENOMIC DNA]</scope>
    <source>
        <strain evidence="1 2">SCA</strain>
    </source>
</reference>
<organism evidence="1 2">
    <name type="scientific">Anaerovirgula multivorans</name>
    <dbReference type="NCBI Taxonomy" id="312168"/>
    <lineage>
        <taxon>Bacteria</taxon>
        <taxon>Bacillati</taxon>
        <taxon>Bacillota</taxon>
        <taxon>Clostridia</taxon>
        <taxon>Peptostreptococcales</taxon>
        <taxon>Natronincolaceae</taxon>
        <taxon>Anaerovirgula</taxon>
    </lineage>
</organism>
<evidence type="ECO:0000313" key="1">
    <source>
        <dbReference type="EMBL" id="SNS23375.1"/>
    </source>
</evidence>
<evidence type="ECO:0000313" key="2">
    <source>
        <dbReference type="Proteomes" id="UP000198304"/>
    </source>
</evidence>
<dbReference type="EMBL" id="FZOJ01000006">
    <property type="protein sequence ID" value="SNS23375.1"/>
    <property type="molecule type" value="Genomic_DNA"/>
</dbReference>
<dbReference type="Proteomes" id="UP000198304">
    <property type="component" value="Unassembled WGS sequence"/>
</dbReference>
<proteinExistence type="predicted"/>
<sequence>MICPKCGGELRYIEEVIGSFTNRIYDDGFVDFDSSSFYGDKHTDVMCTACNTSFDFEWVGDLFNSVIKLKGAEC</sequence>
<accession>A0A239CT64</accession>